<dbReference type="AlphaFoldDB" id="A0A918LXG1"/>
<gene>
    <name evidence="1" type="ORF">GCM10010226_47680</name>
</gene>
<dbReference type="InterPro" id="IPR010985">
    <property type="entry name" value="Ribbon_hlx_hlx"/>
</dbReference>
<dbReference type="Proteomes" id="UP000646776">
    <property type="component" value="Unassembled WGS sequence"/>
</dbReference>
<dbReference type="GO" id="GO:0006355">
    <property type="term" value="P:regulation of DNA-templated transcription"/>
    <property type="evidence" value="ECO:0007669"/>
    <property type="project" value="InterPro"/>
</dbReference>
<keyword evidence="2" id="KW-1185">Reference proteome</keyword>
<protein>
    <recommendedName>
        <fullName evidence="3">Ribbon-helix-helix protein CopG domain-containing protein</fullName>
    </recommendedName>
</protein>
<evidence type="ECO:0008006" key="3">
    <source>
        <dbReference type="Google" id="ProtNLM"/>
    </source>
</evidence>
<organism evidence="1 2">
    <name type="scientific">Streptomyces phaeofaciens</name>
    <dbReference type="NCBI Taxonomy" id="68254"/>
    <lineage>
        <taxon>Bacteria</taxon>
        <taxon>Bacillati</taxon>
        <taxon>Actinomycetota</taxon>
        <taxon>Actinomycetes</taxon>
        <taxon>Kitasatosporales</taxon>
        <taxon>Streptomycetaceae</taxon>
        <taxon>Streptomyces</taxon>
    </lineage>
</organism>
<sequence>MLSLRMDGELLERLRHHAAKRGMSVQDYVVQTLIRDDFDERFQAAVEETEKFYGLT</sequence>
<evidence type="ECO:0000313" key="1">
    <source>
        <dbReference type="EMBL" id="GGT64402.1"/>
    </source>
</evidence>
<reference evidence="1" key="2">
    <citation type="submission" date="2020-09" db="EMBL/GenBank/DDBJ databases">
        <authorList>
            <person name="Sun Q."/>
            <person name="Ohkuma M."/>
        </authorList>
    </citation>
    <scope>NUCLEOTIDE SEQUENCE</scope>
    <source>
        <strain evidence="1">JCM 4125</strain>
    </source>
</reference>
<reference evidence="1" key="1">
    <citation type="journal article" date="2014" name="Int. J. Syst. Evol. Microbiol.">
        <title>Complete genome sequence of Corynebacterium casei LMG S-19264T (=DSM 44701T), isolated from a smear-ripened cheese.</title>
        <authorList>
            <consortium name="US DOE Joint Genome Institute (JGI-PGF)"/>
            <person name="Walter F."/>
            <person name="Albersmeier A."/>
            <person name="Kalinowski J."/>
            <person name="Ruckert C."/>
        </authorList>
    </citation>
    <scope>NUCLEOTIDE SEQUENCE</scope>
    <source>
        <strain evidence="1">JCM 4125</strain>
    </source>
</reference>
<proteinExistence type="predicted"/>
<evidence type="ECO:0000313" key="2">
    <source>
        <dbReference type="Proteomes" id="UP000646776"/>
    </source>
</evidence>
<name>A0A918LXG1_9ACTN</name>
<comment type="caution">
    <text evidence="1">The sequence shown here is derived from an EMBL/GenBank/DDBJ whole genome shotgun (WGS) entry which is preliminary data.</text>
</comment>
<accession>A0A918LXG1</accession>
<dbReference type="EMBL" id="BMSA01000014">
    <property type="protein sequence ID" value="GGT64402.1"/>
    <property type="molecule type" value="Genomic_DNA"/>
</dbReference>
<dbReference type="SUPFAM" id="SSF47598">
    <property type="entry name" value="Ribbon-helix-helix"/>
    <property type="match status" value="1"/>
</dbReference>